<keyword evidence="2" id="KW-1185">Reference proteome</keyword>
<dbReference type="KEGG" id="cthr:CTHT_0020860"/>
<dbReference type="HOGENOM" id="CLU_2277177_0_0_1"/>
<dbReference type="OrthoDB" id="58416at2759"/>
<dbReference type="EMBL" id="GL988040">
    <property type="protein sequence ID" value="EGS22541.1"/>
    <property type="molecule type" value="Genomic_DNA"/>
</dbReference>
<dbReference type="RefSeq" id="XP_006692560.1">
    <property type="nucleotide sequence ID" value="XM_006692497.1"/>
</dbReference>
<dbReference type="GeneID" id="18256124"/>
<evidence type="ECO:0000313" key="1">
    <source>
        <dbReference type="EMBL" id="EGS22541.1"/>
    </source>
</evidence>
<dbReference type="AlphaFoldDB" id="G0S3F8"/>
<gene>
    <name evidence="1" type="ORF">CTHT_0020860</name>
</gene>
<protein>
    <submittedName>
        <fullName evidence="1">Uncharacterized protein</fullName>
    </submittedName>
</protein>
<sequence>MSQTYANHPFPLLSTPAYQAKQNGELPENQKLDMFTEVASEMVLVHNMIIGGLNCIYLQASHIKPTVPRNYSPSPQPCDITALQYFTSGFLPRRFSSSVTCN</sequence>
<organism evidence="2">
    <name type="scientific">Chaetomium thermophilum (strain DSM 1495 / CBS 144.50 / IMI 039719)</name>
    <name type="common">Thermochaetoides thermophila</name>
    <dbReference type="NCBI Taxonomy" id="759272"/>
    <lineage>
        <taxon>Eukaryota</taxon>
        <taxon>Fungi</taxon>
        <taxon>Dikarya</taxon>
        <taxon>Ascomycota</taxon>
        <taxon>Pezizomycotina</taxon>
        <taxon>Sordariomycetes</taxon>
        <taxon>Sordariomycetidae</taxon>
        <taxon>Sordariales</taxon>
        <taxon>Chaetomiaceae</taxon>
        <taxon>Thermochaetoides</taxon>
    </lineage>
</organism>
<accession>G0S3F8</accession>
<name>G0S3F8_CHATD</name>
<evidence type="ECO:0000313" key="2">
    <source>
        <dbReference type="Proteomes" id="UP000008066"/>
    </source>
</evidence>
<dbReference type="Proteomes" id="UP000008066">
    <property type="component" value="Unassembled WGS sequence"/>
</dbReference>
<proteinExistence type="predicted"/>
<reference evidence="1 2" key="1">
    <citation type="journal article" date="2011" name="Cell">
        <title>Insight into structure and assembly of the nuclear pore complex by utilizing the genome of a eukaryotic thermophile.</title>
        <authorList>
            <person name="Amlacher S."/>
            <person name="Sarges P."/>
            <person name="Flemming D."/>
            <person name="van Noort V."/>
            <person name="Kunze R."/>
            <person name="Devos D.P."/>
            <person name="Arumugam M."/>
            <person name="Bork P."/>
            <person name="Hurt E."/>
        </authorList>
    </citation>
    <scope>NUCLEOTIDE SEQUENCE [LARGE SCALE GENOMIC DNA]</scope>
    <source>
        <strain evidence="2">DSM 1495 / CBS 144.50 / IMI 039719</strain>
    </source>
</reference>